<accession>A0AAD9RX44</accession>
<feature type="region of interest" description="Disordered" evidence="1">
    <location>
        <begin position="67"/>
        <end position="86"/>
    </location>
</feature>
<name>A0AAD9RX44_9HYME</name>
<keyword evidence="4" id="KW-1185">Reference proteome</keyword>
<evidence type="ECO:0000313" key="4">
    <source>
        <dbReference type="Proteomes" id="UP001258017"/>
    </source>
</evidence>
<keyword evidence="2" id="KW-0472">Membrane</keyword>
<reference evidence="3" key="2">
    <citation type="journal article" date="2023" name="Commun. Biol.">
        <title>Intrasexual cuticular hydrocarbon dimorphism in a wasp sheds light on hydrocarbon biosynthesis genes in Hymenoptera.</title>
        <authorList>
            <person name="Moris V.C."/>
            <person name="Podsiadlowski L."/>
            <person name="Martin S."/>
            <person name="Oeyen J.P."/>
            <person name="Donath A."/>
            <person name="Petersen M."/>
            <person name="Wilbrandt J."/>
            <person name="Misof B."/>
            <person name="Liedtke D."/>
            <person name="Thamm M."/>
            <person name="Scheiner R."/>
            <person name="Schmitt T."/>
            <person name="Niehuis O."/>
        </authorList>
    </citation>
    <scope>NUCLEOTIDE SEQUENCE</scope>
    <source>
        <strain evidence="3">GBR_01_08_01A</strain>
    </source>
</reference>
<evidence type="ECO:0000256" key="1">
    <source>
        <dbReference type="SAM" id="MobiDB-lite"/>
    </source>
</evidence>
<protein>
    <submittedName>
        <fullName evidence="3">Uncharacterized protein</fullName>
    </submittedName>
</protein>
<reference evidence="3" key="1">
    <citation type="submission" date="2021-08" db="EMBL/GenBank/DDBJ databases">
        <authorList>
            <person name="Misof B."/>
            <person name="Oliver O."/>
            <person name="Podsiadlowski L."/>
            <person name="Donath A."/>
            <person name="Peters R."/>
            <person name="Mayer C."/>
            <person name="Rust J."/>
            <person name="Gunkel S."/>
            <person name="Lesny P."/>
            <person name="Martin S."/>
            <person name="Oeyen J.P."/>
            <person name="Petersen M."/>
            <person name="Panagiotis P."/>
            <person name="Wilbrandt J."/>
            <person name="Tanja T."/>
        </authorList>
    </citation>
    <scope>NUCLEOTIDE SEQUENCE</scope>
    <source>
        <strain evidence="3">GBR_01_08_01A</strain>
        <tissue evidence="3">Thorax + abdomen</tissue>
    </source>
</reference>
<gene>
    <name evidence="3" type="ORF">KPH14_003688</name>
</gene>
<dbReference type="Proteomes" id="UP001258017">
    <property type="component" value="Unassembled WGS sequence"/>
</dbReference>
<sequence>MNGDTLHSGQKTDFAALLRRQTAALGGSFAYQLIEFWMSTGITAVLLILLEHSPATPSVQSTTIAHKDGREQCSTPGETRSHLICR</sequence>
<feature type="transmembrane region" description="Helical" evidence="2">
    <location>
        <begin position="29"/>
        <end position="50"/>
    </location>
</feature>
<proteinExistence type="predicted"/>
<comment type="caution">
    <text evidence="3">The sequence shown here is derived from an EMBL/GenBank/DDBJ whole genome shotgun (WGS) entry which is preliminary data.</text>
</comment>
<organism evidence="3 4">
    <name type="scientific">Odynerus spinipes</name>
    <dbReference type="NCBI Taxonomy" id="1348599"/>
    <lineage>
        <taxon>Eukaryota</taxon>
        <taxon>Metazoa</taxon>
        <taxon>Ecdysozoa</taxon>
        <taxon>Arthropoda</taxon>
        <taxon>Hexapoda</taxon>
        <taxon>Insecta</taxon>
        <taxon>Pterygota</taxon>
        <taxon>Neoptera</taxon>
        <taxon>Endopterygota</taxon>
        <taxon>Hymenoptera</taxon>
        <taxon>Apocrita</taxon>
        <taxon>Aculeata</taxon>
        <taxon>Vespoidea</taxon>
        <taxon>Vespidae</taxon>
        <taxon>Eumeninae</taxon>
        <taxon>Odynerus</taxon>
    </lineage>
</organism>
<keyword evidence="2" id="KW-0812">Transmembrane</keyword>
<keyword evidence="2" id="KW-1133">Transmembrane helix</keyword>
<evidence type="ECO:0000256" key="2">
    <source>
        <dbReference type="SAM" id="Phobius"/>
    </source>
</evidence>
<dbReference type="EMBL" id="JAIFRP010000006">
    <property type="protein sequence ID" value="KAK2587559.1"/>
    <property type="molecule type" value="Genomic_DNA"/>
</dbReference>
<evidence type="ECO:0000313" key="3">
    <source>
        <dbReference type="EMBL" id="KAK2587559.1"/>
    </source>
</evidence>
<dbReference type="AlphaFoldDB" id="A0AAD9RX44"/>